<dbReference type="EC" id="6.3.4.5" evidence="3"/>
<dbReference type="InterPro" id="IPR024074">
    <property type="entry name" value="AS_cat/multimer_dom_body"/>
</dbReference>
<dbReference type="EMBL" id="AJVK01025218">
    <property type="status" value="NOT_ANNOTATED_CDS"/>
    <property type="molecule type" value="Genomic_DNA"/>
</dbReference>
<dbReference type="EnsemblMetazoa" id="PPAI002723-RA">
    <property type="protein sequence ID" value="PPAI002723-PA"/>
    <property type="gene ID" value="PPAI002723"/>
</dbReference>
<evidence type="ECO:0000256" key="1">
    <source>
        <dbReference type="ARBA" id="ARBA00004967"/>
    </source>
</evidence>
<keyword evidence="7" id="KW-0547">Nucleotide-binding</keyword>
<feature type="domain" description="Arginosuccinate synthase C-terminal" evidence="10">
    <location>
        <begin position="101"/>
        <end position="224"/>
    </location>
</feature>
<dbReference type="PANTHER" id="PTHR11587">
    <property type="entry name" value="ARGININOSUCCINATE SYNTHASE"/>
    <property type="match status" value="1"/>
</dbReference>
<evidence type="ECO:0000313" key="11">
    <source>
        <dbReference type="EnsemblMetazoa" id="PPAI002723-PA"/>
    </source>
</evidence>
<dbReference type="VEuPathDB" id="VectorBase:PPAI002723"/>
<dbReference type="Proteomes" id="UP000092462">
    <property type="component" value="Unassembled WGS sequence"/>
</dbReference>
<dbReference type="InterPro" id="IPR018223">
    <property type="entry name" value="Arginosuc_synth_CS"/>
</dbReference>
<keyword evidence="4" id="KW-0055">Arginine biosynthesis</keyword>
<dbReference type="PROSITE" id="PS00564">
    <property type="entry name" value="ARGININOSUCCIN_SYN_1"/>
    <property type="match status" value="1"/>
</dbReference>
<keyword evidence="12" id="KW-1185">Reference proteome</keyword>
<organism evidence="11 12">
    <name type="scientific">Phlebotomus papatasi</name>
    <name type="common">Sandfly</name>
    <dbReference type="NCBI Taxonomy" id="29031"/>
    <lineage>
        <taxon>Eukaryota</taxon>
        <taxon>Metazoa</taxon>
        <taxon>Ecdysozoa</taxon>
        <taxon>Arthropoda</taxon>
        <taxon>Hexapoda</taxon>
        <taxon>Insecta</taxon>
        <taxon>Pterygota</taxon>
        <taxon>Neoptera</taxon>
        <taxon>Endopterygota</taxon>
        <taxon>Diptera</taxon>
        <taxon>Nematocera</taxon>
        <taxon>Psychodoidea</taxon>
        <taxon>Psychodidae</taxon>
        <taxon>Phlebotomus</taxon>
        <taxon>Phlebotomus</taxon>
    </lineage>
</organism>
<evidence type="ECO:0000256" key="6">
    <source>
        <dbReference type="ARBA" id="ARBA00022605"/>
    </source>
</evidence>
<evidence type="ECO:0000256" key="5">
    <source>
        <dbReference type="ARBA" id="ARBA00022598"/>
    </source>
</evidence>
<dbReference type="SUPFAM" id="SSF52402">
    <property type="entry name" value="Adenine nucleotide alpha hydrolases-like"/>
    <property type="match status" value="1"/>
</dbReference>
<evidence type="ECO:0000256" key="3">
    <source>
        <dbReference type="ARBA" id="ARBA00012286"/>
    </source>
</evidence>
<reference evidence="11" key="1">
    <citation type="submission" date="2022-08" db="UniProtKB">
        <authorList>
            <consortium name="EnsemblMetazoa"/>
        </authorList>
    </citation>
    <scope>IDENTIFICATION</scope>
    <source>
        <strain evidence="11">Israel</strain>
    </source>
</reference>
<dbReference type="EMBL" id="AJVK01025219">
    <property type="status" value="NOT_ANNOTATED_CDS"/>
    <property type="molecule type" value="Genomic_DNA"/>
</dbReference>
<dbReference type="GO" id="GO:0005737">
    <property type="term" value="C:cytoplasm"/>
    <property type="evidence" value="ECO:0007669"/>
    <property type="project" value="TreeGrafter"/>
</dbReference>
<dbReference type="InterPro" id="IPR048267">
    <property type="entry name" value="Arginosuc_syn_N"/>
</dbReference>
<dbReference type="AlphaFoldDB" id="A0A1B0D5G6"/>
<feature type="domain" description="Arginosuccinate synthase-like N-terminal" evidence="9">
    <location>
        <begin position="5"/>
        <end position="99"/>
    </location>
</feature>
<sequence>MKETVLLAYSGGLDTSCILLWLLEKGYEVVCLIADVGQEEDFEAARKKALKIGAKEVVVANVKKDFVVNYIFPAVGMGLLYERRYLLGTSLARPCISAALSRGVYETPGVKILFEAHLDLELVCLDREVFRLKSYLSDRMADFVYNGFWFSPEGIFARHCLEQSQENVSGTVTMEIFKGVARPIARRAVKGLYNEELVSMNVHGGYTPASAGGFIEINSIRLKEFSNTFGTFK</sequence>
<dbReference type="VEuPathDB" id="VectorBase:PPAPM1_003057"/>
<dbReference type="SUPFAM" id="SSF69864">
    <property type="entry name" value="Argininosuccinate synthetase, C-terminal domain"/>
    <property type="match status" value="1"/>
</dbReference>
<dbReference type="PANTHER" id="PTHR11587:SF2">
    <property type="entry name" value="ARGININOSUCCINATE SYNTHASE"/>
    <property type="match status" value="1"/>
</dbReference>
<evidence type="ECO:0000313" key="12">
    <source>
        <dbReference type="Proteomes" id="UP000092462"/>
    </source>
</evidence>
<dbReference type="Gene3D" id="1.20.5.470">
    <property type="entry name" value="Single helix bin"/>
    <property type="match status" value="1"/>
</dbReference>
<keyword evidence="6" id="KW-0028">Amino-acid biosynthesis</keyword>
<keyword evidence="8" id="KW-0067">ATP-binding</keyword>
<dbReference type="Pfam" id="PF00764">
    <property type="entry name" value="Arginosuc_synth"/>
    <property type="match status" value="1"/>
</dbReference>
<dbReference type="GO" id="GO:0000053">
    <property type="term" value="P:argininosuccinate metabolic process"/>
    <property type="evidence" value="ECO:0007669"/>
    <property type="project" value="TreeGrafter"/>
</dbReference>
<dbReference type="Pfam" id="PF20979">
    <property type="entry name" value="Arginosuc_syn_C"/>
    <property type="match status" value="1"/>
</dbReference>
<evidence type="ECO:0000256" key="8">
    <source>
        <dbReference type="ARBA" id="ARBA00022840"/>
    </source>
</evidence>
<dbReference type="GO" id="GO:0004055">
    <property type="term" value="F:argininosuccinate synthase activity"/>
    <property type="evidence" value="ECO:0007669"/>
    <property type="project" value="UniProtKB-EC"/>
</dbReference>
<dbReference type="GO" id="GO:0005524">
    <property type="term" value="F:ATP binding"/>
    <property type="evidence" value="ECO:0007669"/>
    <property type="project" value="UniProtKB-KW"/>
</dbReference>
<accession>A0A1B0D5G6</accession>
<proteinExistence type="predicted"/>
<name>A0A1B0D5G6_PHLPP</name>
<dbReference type="InterPro" id="IPR048268">
    <property type="entry name" value="Arginosuc_syn_C"/>
</dbReference>
<dbReference type="InterPro" id="IPR001518">
    <property type="entry name" value="Arginosuc_synth"/>
</dbReference>
<evidence type="ECO:0000259" key="9">
    <source>
        <dbReference type="Pfam" id="PF00764"/>
    </source>
</evidence>
<comment type="pathway">
    <text evidence="1">Amino-acid biosynthesis; L-arginine biosynthesis; L-arginine from L-ornithine and carbamoyl phosphate: step 2/3.</text>
</comment>
<protein>
    <recommendedName>
        <fullName evidence="3">argininosuccinate synthase</fullName>
        <ecNumber evidence="3">6.3.4.5</ecNumber>
    </recommendedName>
</protein>
<evidence type="ECO:0000256" key="2">
    <source>
        <dbReference type="ARBA" id="ARBA00005154"/>
    </source>
</evidence>
<dbReference type="Gene3D" id="3.90.1260.10">
    <property type="entry name" value="Argininosuccinate synthetase, chain A, domain 2"/>
    <property type="match status" value="1"/>
</dbReference>
<dbReference type="GO" id="GO:0000050">
    <property type="term" value="P:urea cycle"/>
    <property type="evidence" value="ECO:0007669"/>
    <property type="project" value="TreeGrafter"/>
</dbReference>
<evidence type="ECO:0000256" key="7">
    <source>
        <dbReference type="ARBA" id="ARBA00022741"/>
    </source>
</evidence>
<dbReference type="InterPro" id="IPR014729">
    <property type="entry name" value="Rossmann-like_a/b/a_fold"/>
</dbReference>
<evidence type="ECO:0000256" key="4">
    <source>
        <dbReference type="ARBA" id="ARBA00022571"/>
    </source>
</evidence>
<evidence type="ECO:0000259" key="10">
    <source>
        <dbReference type="Pfam" id="PF20979"/>
    </source>
</evidence>
<comment type="pathway">
    <text evidence="2">Nitrogen metabolism; urea cycle; (N(omega)-L-arginino)succinate from L-aspartate and L-citrulline: step 1/1.</text>
</comment>
<dbReference type="Gene3D" id="3.40.50.620">
    <property type="entry name" value="HUPs"/>
    <property type="match status" value="1"/>
</dbReference>
<dbReference type="GO" id="GO:0006526">
    <property type="term" value="P:L-arginine biosynthetic process"/>
    <property type="evidence" value="ECO:0007669"/>
    <property type="project" value="UniProtKB-KW"/>
</dbReference>
<keyword evidence="5" id="KW-0436">Ligase</keyword>